<reference evidence="2 3" key="1">
    <citation type="submission" date="2017-06" db="EMBL/GenBank/DDBJ databases">
        <title>Genome sequencing of cyanobaciteial culture collection at National Institute for Environmental Studies (NIES).</title>
        <authorList>
            <person name="Hirose Y."/>
            <person name="Shimura Y."/>
            <person name="Fujisawa T."/>
            <person name="Nakamura Y."/>
            <person name="Kawachi M."/>
        </authorList>
    </citation>
    <scope>NUCLEOTIDE SEQUENCE [LARGE SCALE GENOMIC DNA]</scope>
    <source>
        <strain evidence="2 3">NIES-267</strain>
    </source>
</reference>
<protein>
    <recommendedName>
        <fullName evidence="1">BD-FAE-like domain-containing protein</fullName>
    </recommendedName>
</protein>
<dbReference type="SUPFAM" id="SSF53474">
    <property type="entry name" value="alpha/beta-Hydrolases"/>
    <property type="match status" value="1"/>
</dbReference>
<evidence type="ECO:0000313" key="3">
    <source>
        <dbReference type="Proteomes" id="UP000218418"/>
    </source>
</evidence>
<gene>
    <name evidence="2" type="ORF">NIES267_53050</name>
</gene>
<evidence type="ECO:0000259" key="1">
    <source>
        <dbReference type="Pfam" id="PF20434"/>
    </source>
</evidence>
<organism evidence="2 3">
    <name type="scientific">Calothrix parasitica NIES-267</name>
    <dbReference type="NCBI Taxonomy" id="1973488"/>
    <lineage>
        <taxon>Bacteria</taxon>
        <taxon>Bacillati</taxon>
        <taxon>Cyanobacteriota</taxon>
        <taxon>Cyanophyceae</taxon>
        <taxon>Nostocales</taxon>
        <taxon>Calotrichaceae</taxon>
        <taxon>Calothrix</taxon>
    </lineage>
</organism>
<name>A0A1Z4LX49_9CYAN</name>
<evidence type="ECO:0000313" key="2">
    <source>
        <dbReference type="EMBL" id="BAY85804.1"/>
    </source>
</evidence>
<dbReference type="Gene3D" id="3.40.50.1820">
    <property type="entry name" value="alpha/beta hydrolase"/>
    <property type="match status" value="1"/>
</dbReference>
<dbReference type="EMBL" id="AP018227">
    <property type="protein sequence ID" value="BAY85804.1"/>
    <property type="molecule type" value="Genomic_DNA"/>
</dbReference>
<feature type="domain" description="BD-FAE-like" evidence="1">
    <location>
        <begin position="2"/>
        <end position="112"/>
    </location>
</feature>
<dbReference type="Proteomes" id="UP000218418">
    <property type="component" value="Chromosome"/>
</dbReference>
<dbReference type="InterPro" id="IPR049492">
    <property type="entry name" value="BD-FAE-like_dom"/>
</dbReference>
<keyword evidence="3" id="KW-1185">Reference proteome</keyword>
<dbReference type="InterPro" id="IPR029058">
    <property type="entry name" value="AB_hydrolase_fold"/>
</dbReference>
<dbReference type="AlphaFoldDB" id="A0A1Z4LX49"/>
<proteinExistence type="predicted"/>
<sequence length="112" mass="12218">MINNAEKYNFDTTKIVTTGFSAGGHLSLTTGMIPQTAGFDKQCSSNNLENKKVEVAAIVNWSGITDVEDLIAGDDKRNYAVEWLGNNITDAEIELAKKVSPINYVRSNLPPI</sequence>
<dbReference type="Pfam" id="PF20434">
    <property type="entry name" value="BD-FAE"/>
    <property type="match status" value="1"/>
</dbReference>
<accession>A0A1Z4LX49</accession>